<name>A0A077WSH8_9FUNG</name>
<dbReference type="PANTHER" id="PTHR22936">
    <property type="entry name" value="RHOMBOID-RELATED"/>
    <property type="match status" value="1"/>
</dbReference>
<dbReference type="EMBL" id="LK023335">
    <property type="protein sequence ID" value="CDS10003.1"/>
    <property type="molecule type" value="Genomic_DNA"/>
</dbReference>
<evidence type="ECO:0000256" key="7">
    <source>
        <dbReference type="ARBA" id="ARBA00022825"/>
    </source>
</evidence>
<dbReference type="InterPro" id="IPR002610">
    <property type="entry name" value="Peptidase_S54_rhomboid-like"/>
</dbReference>
<dbReference type="GO" id="GO:0016020">
    <property type="term" value="C:membrane"/>
    <property type="evidence" value="ECO:0007669"/>
    <property type="project" value="UniProtKB-SubCell"/>
</dbReference>
<dbReference type="InterPro" id="IPR022764">
    <property type="entry name" value="Peptidase_S54_rhomboid_dom"/>
</dbReference>
<sequence>MVQHMSDTASILSSTPTLIQSDDPRFVELHSVREPRRHDGFMRLQESEDAPSKRLRELMFGPTLRPWFTWASAATMIIIMIFEYAKSLDLARSMIQTAPFNPLIGPSSTVFIITGARYTPCMRSVPSCTNITSCIEFCQNTNEGFRFFSALFIHAGLIHIVLALVIHIWIGAGLERSLGVVRFAILYLVPGTFGFVLSALVSPATAVSTGCTGALLGLAGFMLVDMAFHPDTVQKKRLACVLLSIPVAFLFGIFPYIDNFCHLGGLVMGMIMGCALVPQRRTSSCIKWCIRVIAASIALAVFVSCLYVFYSVSDPTTMCPNCKYFSCVPYSNWCEQ</sequence>
<comment type="subcellular location">
    <subcellularLocation>
        <location evidence="2 10">Membrane</location>
        <topology evidence="2 10">Multi-pass membrane protein</topology>
    </subcellularLocation>
</comment>
<evidence type="ECO:0000256" key="9">
    <source>
        <dbReference type="ARBA" id="ARBA00023136"/>
    </source>
</evidence>
<feature type="transmembrane region" description="Helical" evidence="10">
    <location>
        <begin position="263"/>
        <end position="278"/>
    </location>
</feature>
<keyword evidence="8 10" id="KW-1133">Transmembrane helix</keyword>
<feature type="transmembrane region" description="Helical" evidence="10">
    <location>
        <begin position="184"/>
        <end position="201"/>
    </location>
</feature>
<proteinExistence type="inferred from homology"/>
<evidence type="ECO:0000256" key="1">
    <source>
        <dbReference type="ARBA" id="ARBA00000156"/>
    </source>
</evidence>
<protein>
    <recommendedName>
        <fullName evidence="10">Rhomboid-type serine protease</fullName>
        <ecNumber evidence="10">3.4.21.105</ecNumber>
    </recommendedName>
</protein>
<keyword evidence="4 10" id="KW-0645">Protease</keyword>
<dbReference type="Pfam" id="PF01694">
    <property type="entry name" value="Rhomboid"/>
    <property type="match status" value="1"/>
</dbReference>
<keyword evidence="5 10" id="KW-0812">Transmembrane</keyword>
<dbReference type="Gene3D" id="1.20.1540.10">
    <property type="entry name" value="Rhomboid-like"/>
    <property type="match status" value="1"/>
</dbReference>
<keyword evidence="7 10" id="KW-0720">Serine protease</keyword>
<accession>A0A077WSH8</accession>
<feature type="transmembrane region" description="Helical" evidence="10">
    <location>
        <begin position="151"/>
        <end position="172"/>
    </location>
</feature>
<gene>
    <name evidence="12" type="ORF">LRAMOSA02680</name>
</gene>
<dbReference type="AlphaFoldDB" id="A0A077WSH8"/>
<feature type="transmembrane region" description="Helical" evidence="10">
    <location>
        <begin position="67"/>
        <end position="85"/>
    </location>
</feature>
<reference evidence="12" key="1">
    <citation type="journal article" date="2014" name="Genome Announc.">
        <title>De novo whole-genome sequence and genome annotation of Lichtheimia ramosa.</title>
        <authorList>
            <person name="Linde J."/>
            <person name="Schwartze V."/>
            <person name="Binder U."/>
            <person name="Lass-Florl C."/>
            <person name="Voigt K."/>
            <person name="Horn F."/>
        </authorList>
    </citation>
    <scope>NUCLEOTIDE SEQUENCE</scope>
    <source>
        <strain evidence="12">JMRC FSU:6197</strain>
    </source>
</reference>
<evidence type="ECO:0000256" key="2">
    <source>
        <dbReference type="ARBA" id="ARBA00004141"/>
    </source>
</evidence>
<comment type="function">
    <text evidence="10">Serine protease involved in intramembrane proteolysis.</text>
</comment>
<dbReference type="OrthoDB" id="2146116at2759"/>
<keyword evidence="9 10" id="KW-0472">Membrane</keyword>
<evidence type="ECO:0000259" key="11">
    <source>
        <dbReference type="Pfam" id="PF01694"/>
    </source>
</evidence>
<dbReference type="GO" id="GO:0004252">
    <property type="term" value="F:serine-type endopeptidase activity"/>
    <property type="evidence" value="ECO:0007669"/>
    <property type="project" value="InterPro"/>
</dbReference>
<feature type="domain" description="Peptidase S54 rhomboid" evidence="11">
    <location>
        <begin position="142"/>
        <end position="277"/>
    </location>
</feature>
<feature type="transmembrane region" description="Helical" evidence="10">
    <location>
        <begin position="238"/>
        <end position="257"/>
    </location>
</feature>
<evidence type="ECO:0000256" key="6">
    <source>
        <dbReference type="ARBA" id="ARBA00022801"/>
    </source>
</evidence>
<dbReference type="GO" id="GO:0006508">
    <property type="term" value="P:proteolysis"/>
    <property type="evidence" value="ECO:0007669"/>
    <property type="project" value="UniProtKB-KW"/>
</dbReference>
<organism evidence="12">
    <name type="scientific">Lichtheimia ramosa</name>
    <dbReference type="NCBI Taxonomy" id="688394"/>
    <lineage>
        <taxon>Eukaryota</taxon>
        <taxon>Fungi</taxon>
        <taxon>Fungi incertae sedis</taxon>
        <taxon>Mucoromycota</taxon>
        <taxon>Mucoromycotina</taxon>
        <taxon>Mucoromycetes</taxon>
        <taxon>Mucorales</taxon>
        <taxon>Lichtheimiaceae</taxon>
        <taxon>Lichtheimia</taxon>
    </lineage>
</organism>
<comment type="catalytic activity">
    <reaction evidence="1 10">
        <text>Cleaves type-1 transmembrane domains using a catalytic dyad composed of serine and histidine that are contributed by different transmembrane domains.</text>
        <dbReference type="EC" id="3.4.21.105"/>
    </reaction>
</comment>
<evidence type="ECO:0000256" key="8">
    <source>
        <dbReference type="ARBA" id="ARBA00022989"/>
    </source>
</evidence>
<evidence type="ECO:0000256" key="5">
    <source>
        <dbReference type="ARBA" id="ARBA00022692"/>
    </source>
</evidence>
<comment type="similarity">
    <text evidence="3 10">Belongs to the peptidase S54 family.</text>
</comment>
<evidence type="ECO:0000256" key="4">
    <source>
        <dbReference type="ARBA" id="ARBA00022670"/>
    </source>
</evidence>
<dbReference type="PANTHER" id="PTHR22936:SF69">
    <property type="entry name" value="RHOMBOID-LIKE PROTEIN"/>
    <property type="match status" value="1"/>
</dbReference>
<evidence type="ECO:0000256" key="10">
    <source>
        <dbReference type="RuleBase" id="RU362115"/>
    </source>
</evidence>
<dbReference type="InterPro" id="IPR035952">
    <property type="entry name" value="Rhomboid-like_sf"/>
</dbReference>
<evidence type="ECO:0000256" key="3">
    <source>
        <dbReference type="ARBA" id="ARBA00009045"/>
    </source>
</evidence>
<keyword evidence="6 10" id="KW-0378">Hydrolase</keyword>
<dbReference type="SUPFAM" id="SSF144091">
    <property type="entry name" value="Rhomboid-like"/>
    <property type="match status" value="1"/>
</dbReference>
<dbReference type="EC" id="3.4.21.105" evidence="10"/>
<feature type="transmembrane region" description="Helical" evidence="10">
    <location>
        <begin position="207"/>
        <end position="226"/>
    </location>
</feature>
<evidence type="ECO:0000313" key="12">
    <source>
        <dbReference type="EMBL" id="CDS10003.1"/>
    </source>
</evidence>
<feature type="transmembrane region" description="Helical" evidence="10">
    <location>
        <begin position="290"/>
        <end position="310"/>
    </location>
</feature>